<protein>
    <recommendedName>
        <fullName evidence="1">Sm domain-containing protein</fullName>
    </recommendedName>
</protein>
<dbReference type="InterPro" id="IPR034110">
    <property type="entry name" value="LSMD1_Sm"/>
</dbReference>
<sequence>MSTNPTPAMGQELENTRAQDYLSSFLDKNLRIHVSDGRMFVGQMKCTDRESNYVLGNAHEYREPTPKQVKEATERAVKGHTSVILDMNCRYVGLIVVPGEHIRKIEVEEFDPSLIS</sequence>
<gene>
    <name evidence="2" type="ORF">FH972_021165</name>
</gene>
<evidence type="ECO:0000313" key="2">
    <source>
        <dbReference type="EMBL" id="KAB8336857.1"/>
    </source>
</evidence>
<keyword evidence="3" id="KW-1185">Reference proteome</keyword>
<dbReference type="SUPFAM" id="SSF50182">
    <property type="entry name" value="Sm-like ribonucleoproteins"/>
    <property type="match status" value="1"/>
</dbReference>
<reference evidence="2 3" key="1">
    <citation type="submission" date="2019-06" db="EMBL/GenBank/DDBJ databases">
        <title>A chromosomal-level reference genome of Carpinus fangiana (Coryloideae, Betulaceae).</title>
        <authorList>
            <person name="Yang X."/>
            <person name="Wang Z."/>
            <person name="Zhang L."/>
            <person name="Hao G."/>
            <person name="Liu J."/>
            <person name="Yang Y."/>
        </authorList>
    </citation>
    <scope>NUCLEOTIDE SEQUENCE [LARGE SCALE GENOMIC DNA]</scope>
    <source>
        <strain evidence="2">Cfa_2016G</strain>
        <tissue evidence="2">Leaf</tissue>
    </source>
</reference>
<dbReference type="CDD" id="cd06168">
    <property type="entry name" value="LSMD1"/>
    <property type="match status" value="1"/>
</dbReference>
<dbReference type="GO" id="GO:0031417">
    <property type="term" value="C:NatC complex"/>
    <property type="evidence" value="ECO:0007669"/>
    <property type="project" value="InterPro"/>
</dbReference>
<feature type="domain" description="Sm" evidence="1">
    <location>
        <begin position="20"/>
        <end position="107"/>
    </location>
</feature>
<dbReference type="Gene3D" id="2.30.30.100">
    <property type="match status" value="1"/>
</dbReference>
<organism evidence="2 3">
    <name type="scientific">Carpinus fangiana</name>
    <dbReference type="NCBI Taxonomy" id="176857"/>
    <lineage>
        <taxon>Eukaryota</taxon>
        <taxon>Viridiplantae</taxon>
        <taxon>Streptophyta</taxon>
        <taxon>Embryophyta</taxon>
        <taxon>Tracheophyta</taxon>
        <taxon>Spermatophyta</taxon>
        <taxon>Magnoliopsida</taxon>
        <taxon>eudicotyledons</taxon>
        <taxon>Gunneridae</taxon>
        <taxon>Pentapetalae</taxon>
        <taxon>rosids</taxon>
        <taxon>fabids</taxon>
        <taxon>Fagales</taxon>
        <taxon>Betulaceae</taxon>
        <taxon>Carpinus</taxon>
    </lineage>
</organism>
<dbReference type="PANTHER" id="PTHR10701">
    <property type="entry name" value="SMALL NUCLEAR RIBONUCLEOPROTEIN-ASSOCIATED PROTEIN B AND N"/>
    <property type="match status" value="1"/>
</dbReference>
<name>A0A5N6KQP8_9ROSI</name>
<evidence type="ECO:0000313" key="3">
    <source>
        <dbReference type="Proteomes" id="UP000327013"/>
    </source>
</evidence>
<dbReference type="EMBL" id="VIBQ01000009">
    <property type="protein sequence ID" value="KAB8336857.1"/>
    <property type="molecule type" value="Genomic_DNA"/>
</dbReference>
<dbReference type="InterPro" id="IPR050914">
    <property type="entry name" value="snRNP_SmB/NAA38-like"/>
</dbReference>
<dbReference type="AlphaFoldDB" id="A0A5N6KQP8"/>
<dbReference type="OrthoDB" id="368909at2759"/>
<dbReference type="PANTHER" id="PTHR10701:SF5">
    <property type="entry name" value="N-ALPHA-ACETYLTRANSFERASE 38, NATC AUXILIARY SUBUNIT"/>
    <property type="match status" value="1"/>
</dbReference>
<proteinExistence type="predicted"/>
<dbReference type="SMART" id="SM00651">
    <property type="entry name" value="Sm"/>
    <property type="match status" value="1"/>
</dbReference>
<dbReference type="InterPro" id="IPR001163">
    <property type="entry name" value="Sm_dom_euk/arc"/>
</dbReference>
<accession>A0A5N6KQP8</accession>
<dbReference type="InterPro" id="IPR010920">
    <property type="entry name" value="LSM_dom_sf"/>
</dbReference>
<dbReference type="Pfam" id="PF01423">
    <property type="entry name" value="LSM"/>
    <property type="match status" value="1"/>
</dbReference>
<dbReference type="Proteomes" id="UP000327013">
    <property type="component" value="Unassembled WGS sequence"/>
</dbReference>
<comment type="caution">
    <text evidence="2">The sequence shown here is derived from an EMBL/GenBank/DDBJ whole genome shotgun (WGS) entry which is preliminary data.</text>
</comment>
<evidence type="ECO:0000259" key="1">
    <source>
        <dbReference type="SMART" id="SM00651"/>
    </source>
</evidence>